<evidence type="ECO:0000256" key="11">
    <source>
        <dbReference type="SAM" id="MobiDB-lite"/>
    </source>
</evidence>
<evidence type="ECO:0000256" key="8">
    <source>
        <dbReference type="ARBA" id="ARBA00023136"/>
    </source>
</evidence>
<dbReference type="InterPro" id="IPR000511">
    <property type="entry name" value="Holocyt_c/c1_synthase"/>
</dbReference>
<dbReference type="EMBL" id="KB822706">
    <property type="protein sequence ID" value="ETI22319.1"/>
    <property type="molecule type" value="Genomic_DNA"/>
</dbReference>
<keyword evidence="5 10" id="KW-0999">Mitochondrion inner membrane</keyword>
<evidence type="ECO:0000256" key="3">
    <source>
        <dbReference type="ARBA" id="ARBA00022617"/>
    </source>
</evidence>
<comment type="catalytic activity">
    <reaction evidence="10">
        <text>holo-[cytochrome c] = apo-[cytochrome c] + heme b</text>
        <dbReference type="Rhea" id="RHEA:22648"/>
        <dbReference type="Rhea" id="RHEA-COMP:10725"/>
        <dbReference type="Rhea" id="RHEA-COMP:10726"/>
        <dbReference type="ChEBI" id="CHEBI:29950"/>
        <dbReference type="ChEBI" id="CHEBI:60344"/>
        <dbReference type="ChEBI" id="CHEBI:83739"/>
        <dbReference type="EC" id="4.4.1.17"/>
    </reaction>
</comment>
<name>V9D5Z2_9EURO</name>
<feature type="compositionally biased region" description="Polar residues" evidence="11">
    <location>
        <begin position="74"/>
        <end position="84"/>
    </location>
</feature>
<dbReference type="PANTHER" id="PTHR12743">
    <property type="entry name" value="CYTOCHROME C1 HEME LYASE"/>
    <property type="match status" value="1"/>
</dbReference>
<evidence type="ECO:0000256" key="10">
    <source>
        <dbReference type="RuleBase" id="RU363130"/>
    </source>
</evidence>
<feature type="compositionally biased region" description="Low complexity" evidence="11">
    <location>
        <begin position="181"/>
        <end position="191"/>
    </location>
</feature>
<dbReference type="VEuPathDB" id="FungiDB:G647_06393"/>
<keyword evidence="6 10" id="KW-0408">Iron</keyword>
<keyword evidence="9 10" id="KW-0456">Lyase</keyword>
<evidence type="ECO:0000256" key="6">
    <source>
        <dbReference type="ARBA" id="ARBA00023004"/>
    </source>
</evidence>
<proteinExistence type="inferred from homology"/>
<dbReference type="PROSITE" id="PS00822">
    <property type="entry name" value="CYTO_HEME_LYASE_2"/>
    <property type="match status" value="1"/>
</dbReference>
<feature type="compositionally biased region" description="Low complexity" evidence="11">
    <location>
        <begin position="149"/>
        <end position="159"/>
    </location>
</feature>
<dbReference type="GeneID" id="19984886"/>
<keyword evidence="7 10" id="KW-0496">Mitochondrion</keyword>
<gene>
    <name evidence="12" type="ORF">G647_06393</name>
</gene>
<comment type="similarity">
    <text evidence="2 10">Belongs to the cytochrome c-type heme lyase family.</text>
</comment>
<feature type="compositionally biased region" description="Low complexity" evidence="11">
    <location>
        <begin position="62"/>
        <end position="73"/>
    </location>
</feature>
<dbReference type="GO" id="GO:0005743">
    <property type="term" value="C:mitochondrial inner membrane"/>
    <property type="evidence" value="ECO:0007669"/>
    <property type="project" value="UniProtKB-SubCell"/>
</dbReference>
<reference evidence="12 13" key="1">
    <citation type="submission" date="2013-03" db="EMBL/GenBank/DDBJ databases">
        <title>The Genome Sequence of Cladophialophora carrionii CBS 160.54.</title>
        <authorList>
            <consortium name="The Broad Institute Genomics Platform"/>
            <person name="Cuomo C."/>
            <person name="de Hoog S."/>
            <person name="Gorbushina A."/>
            <person name="Walker B."/>
            <person name="Young S.K."/>
            <person name="Zeng Q."/>
            <person name="Gargeya S."/>
            <person name="Fitzgerald M."/>
            <person name="Haas B."/>
            <person name="Abouelleil A."/>
            <person name="Allen A.W."/>
            <person name="Alvarado L."/>
            <person name="Arachchi H.M."/>
            <person name="Berlin A.M."/>
            <person name="Chapman S.B."/>
            <person name="Gainer-Dewar J."/>
            <person name="Goldberg J."/>
            <person name="Griggs A."/>
            <person name="Gujja S."/>
            <person name="Hansen M."/>
            <person name="Howarth C."/>
            <person name="Imamovic A."/>
            <person name="Ireland A."/>
            <person name="Larimer J."/>
            <person name="McCowan C."/>
            <person name="Murphy C."/>
            <person name="Pearson M."/>
            <person name="Poon T.W."/>
            <person name="Priest M."/>
            <person name="Roberts A."/>
            <person name="Saif S."/>
            <person name="Shea T."/>
            <person name="Sisk P."/>
            <person name="Sykes S."/>
            <person name="Wortman J."/>
            <person name="Nusbaum C."/>
            <person name="Birren B."/>
        </authorList>
    </citation>
    <scope>NUCLEOTIDE SEQUENCE [LARGE SCALE GENOMIC DNA]</scope>
    <source>
        <strain evidence="12 13">CBS 160.54</strain>
    </source>
</reference>
<dbReference type="OrthoDB" id="4243at2759"/>
<evidence type="ECO:0000256" key="9">
    <source>
        <dbReference type="ARBA" id="ARBA00023239"/>
    </source>
</evidence>
<evidence type="ECO:0000256" key="1">
    <source>
        <dbReference type="ARBA" id="ARBA00004273"/>
    </source>
</evidence>
<accession>V9D5Z2</accession>
<evidence type="ECO:0000313" key="13">
    <source>
        <dbReference type="Proteomes" id="UP000030678"/>
    </source>
</evidence>
<sequence length="368" mass="39069">MGWWKADPIPAPPQVPQLQQPAAPVPPHPIPAQPSTSTGIDSASDSASACPIDPQTRAIWLQQAQQAQQVQQANKSPSQGQIQSHPDLPARTASHPSSSSAAAAPSPSLRDITTTTTTTPSGSTYAPAPAPTSVECSSDRIDQSPSPPTAASQSAYSPSRPLSHDRVVSSIPRATGGGAGSSSSAAPSTPANSESETGAHPSGNWIYPSESQFFHAVMRKQTLSASTPETLASSISSIIPIHNAVNERAWALIKEWESPATQATRTPSCAGPKLLKFQGLGAGAQSPKARILGLCGYTAPFDRHDWTVERCDGRTVEYVIDFYQGRPATRAQQPAEGMNNLNFYLDVRPKLNTLEGWRMRAEKIVGWR</sequence>
<keyword evidence="3 10" id="KW-0349">Heme</keyword>
<evidence type="ECO:0000256" key="2">
    <source>
        <dbReference type="ARBA" id="ARBA00007255"/>
    </source>
</evidence>
<evidence type="ECO:0000256" key="4">
    <source>
        <dbReference type="ARBA" id="ARBA00022723"/>
    </source>
</evidence>
<dbReference type="HOGENOM" id="CLU_048602_1_0_1"/>
<dbReference type="PANTHER" id="PTHR12743:SF0">
    <property type="entry name" value="HOLOCYTOCHROME C-TYPE SYNTHASE"/>
    <property type="match status" value="1"/>
</dbReference>
<comment type="subcellular location">
    <subcellularLocation>
        <location evidence="1 10">Mitochondrion inner membrane</location>
    </subcellularLocation>
</comment>
<feature type="compositionally biased region" description="Polar residues" evidence="11">
    <location>
        <begin position="35"/>
        <end position="47"/>
    </location>
</feature>
<evidence type="ECO:0000256" key="7">
    <source>
        <dbReference type="ARBA" id="ARBA00023128"/>
    </source>
</evidence>
<comment type="function">
    <text evidence="10">Lyase that catalyzes the covalent linking of the heme group to the cytochrome C apoprotein to produce the mature functional cytochrome.</text>
</comment>
<feature type="region of interest" description="Disordered" evidence="11">
    <location>
        <begin position="1"/>
        <end position="204"/>
    </location>
</feature>
<evidence type="ECO:0000256" key="5">
    <source>
        <dbReference type="ARBA" id="ARBA00022792"/>
    </source>
</evidence>
<feature type="compositionally biased region" description="Low complexity" evidence="11">
    <location>
        <begin position="93"/>
        <end position="133"/>
    </location>
</feature>
<dbReference type="EC" id="4.4.1.17" evidence="10"/>
<dbReference type="AlphaFoldDB" id="V9D5Z2"/>
<keyword evidence="4 10" id="KW-0479">Metal-binding</keyword>
<protein>
    <recommendedName>
        <fullName evidence="10">Holocytochrome c-type synthase</fullName>
        <ecNumber evidence="10">4.4.1.17</ecNumber>
    </recommendedName>
</protein>
<dbReference type="Proteomes" id="UP000030678">
    <property type="component" value="Unassembled WGS sequence"/>
</dbReference>
<keyword evidence="8 10" id="KW-0472">Membrane</keyword>
<dbReference type="RefSeq" id="XP_008728936.1">
    <property type="nucleotide sequence ID" value="XM_008730714.1"/>
</dbReference>
<feature type="compositionally biased region" description="Pro residues" evidence="11">
    <location>
        <begin position="23"/>
        <end position="32"/>
    </location>
</feature>
<organism evidence="12 13">
    <name type="scientific">Cladophialophora carrionii CBS 160.54</name>
    <dbReference type="NCBI Taxonomy" id="1279043"/>
    <lineage>
        <taxon>Eukaryota</taxon>
        <taxon>Fungi</taxon>
        <taxon>Dikarya</taxon>
        <taxon>Ascomycota</taxon>
        <taxon>Pezizomycotina</taxon>
        <taxon>Eurotiomycetes</taxon>
        <taxon>Chaetothyriomycetidae</taxon>
        <taxon>Chaetothyriales</taxon>
        <taxon>Herpotrichiellaceae</taxon>
        <taxon>Cladophialophora</taxon>
    </lineage>
</organism>
<evidence type="ECO:0000313" key="12">
    <source>
        <dbReference type="EMBL" id="ETI22319.1"/>
    </source>
</evidence>
<dbReference type="GO" id="GO:0046872">
    <property type="term" value="F:metal ion binding"/>
    <property type="evidence" value="ECO:0007669"/>
    <property type="project" value="UniProtKB-KW"/>
</dbReference>
<dbReference type="GO" id="GO:0004408">
    <property type="term" value="F:holocytochrome-c synthase activity"/>
    <property type="evidence" value="ECO:0007669"/>
    <property type="project" value="UniProtKB-EC"/>
</dbReference>
<dbReference type="Pfam" id="PF01265">
    <property type="entry name" value="Cyto_heme_lyase"/>
    <property type="match status" value="1"/>
</dbReference>